<keyword evidence="2" id="KW-1185">Reference proteome</keyword>
<dbReference type="AlphaFoldDB" id="A0A7I7XY33"/>
<reference evidence="1" key="1">
    <citation type="journal article" date="2019" name="Emerg. Microbes Infect.">
        <title>Comprehensive subspecies identification of 175 nontuberculous mycobacteria species based on 7547 genomic profiles.</title>
        <authorList>
            <person name="Matsumoto Y."/>
            <person name="Kinjo T."/>
            <person name="Motooka D."/>
            <person name="Nabeya D."/>
            <person name="Jung N."/>
            <person name="Uechi K."/>
            <person name="Horii T."/>
            <person name="Iida T."/>
            <person name="Fujita J."/>
            <person name="Nakamura S."/>
        </authorList>
    </citation>
    <scope>NUCLEOTIDE SEQUENCE [LARGE SCALE GENOMIC DNA]</scope>
    <source>
        <strain evidence="1">JCM 13671</strain>
    </source>
</reference>
<protein>
    <submittedName>
        <fullName evidence="1">Uncharacterized protein</fullName>
    </submittedName>
</protein>
<dbReference type="Proteomes" id="UP000466931">
    <property type="component" value="Chromosome"/>
</dbReference>
<proteinExistence type="predicted"/>
<organism evidence="1 2">
    <name type="scientific">Mycolicibacterium confluentis</name>
    <dbReference type="NCBI Taxonomy" id="28047"/>
    <lineage>
        <taxon>Bacteria</taxon>
        <taxon>Bacillati</taxon>
        <taxon>Actinomycetota</taxon>
        <taxon>Actinomycetes</taxon>
        <taxon>Mycobacteriales</taxon>
        <taxon>Mycobacteriaceae</taxon>
        <taxon>Mycolicibacterium</taxon>
    </lineage>
</organism>
<name>A0A7I7XY33_9MYCO</name>
<reference evidence="1" key="2">
    <citation type="submission" date="2020-02" db="EMBL/GenBank/DDBJ databases">
        <authorList>
            <person name="Matsumoto Y."/>
            <person name="Motooka D."/>
            <person name="Nakamura S."/>
        </authorList>
    </citation>
    <scope>NUCLEOTIDE SEQUENCE</scope>
    <source>
        <strain evidence="1">JCM 13671</strain>
    </source>
</reference>
<evidence type="ECO:0000313" key="1">
    <source>
        <dbReference type="EMBL" id="BBZ34064.1"/>
    </source>
</evidence>
<accession>A0A7I7XY33</accession>
<dbReference type="EMBL" id="AP022612">
    <property type="protein sequence ID" value="BBZ34064.1"/>
    <property type="molecule type" value="Genomic_DNA"/>
</dbReference>
<gene>
    <name evidence="1" type="ORF">MCNF_26690</name>
</gene>
<evidence type="ECO:0000313" key="2">
    <source>
        <dbReference type="Proteomes" id="UP000466931"/>
    </source>
</evidence>
<dbReference type="RefSeq" id="WP_085157360.1">
    <property type="nucleotide sequence ID" value="NZ_AP022612.1"/>
</dbReference>
<sequence>MIDDEDRDAHDPIQAAFDDYRSAPRDIVPRRVEHSLDDLRLLADGTAQVTVTHYEYNEHGVTAHSECVGITAPFIKSEREHQ</sequence>
<dbReference type="OrthoDB" id="4641158at2"/>